<dbReference type="GO" id="GO:0005737">
    <property type="term" value="C:cytoplasm"/>
    <property type="evidence" value="ECO:0007669"/>
    <property type="project" value="TreeGrafter"/>
</dbReference>
<keyword evidence="3" id="KW-0663">Pyridoxal phosphate</keyword>
<feature type="region of interest" description="Disordered" evidence="4">
    <location>
        <begin position="462"/>
        <end position="481"/>
    </location>
</feature>
<dbReference type="Pfam" id="PF00596">
    <property type="entry name" value="Aldolase_II"/>
    <property type="match status" value="1"/>
</dbReference>
<dbReference type="GO" id="GO:0019264">
    <property type="term" value="P:glycine biosynthetic process from serine"/>
    <property type="evidence" value="ECO:0007669"/>
    <property type="project" value="TreeGrafter"/>
</dbReference>
<dbReference type="SMART" id="SM01007">
    <property type="entry name" value="Aldolase_II"/>
    <property type="match status" value="1"/>
</dbReference>
<dbReference type="GO" id="GO:0033806">
    <property type="term" value="F:fluorothreonine transaldolase activity"/>
    <property type="evidence" value="ECO:0007669"/>
    <property type="project" value="InterPro"/>
</dbReference>
<dbReference type="GO" id="GO:0046653">
    <property type="term" value="P:tetrahydrofolate metabolic process"/>
    <property type="evidence" value="ECO:0007669"/>
    <property type="project" value="TreeGrafter"/>
</dbReference>
<evidence type="ECO:0000259" key="5">
    <source>
        <dbReference type="SMART" id="SM01007"/>
    </source>
</evidence>
<evidence type="ECO:0000256" key="3">
    <source>
        <dbReference type="ARBA" id="ARBA00022898"/>
    </source>
</evidence>
<dbReference type="GO" id="GO:0004372">
    <property type="term" value="F:glycine hydroxymethyltransferase activity"/>
    <property type="evidence" value="ECO:0007669"/>
    <property type="project" value="TreeGrafter"/>
</dbReference>
<reference evidence="6" key="1">
    <citation type="submission" date="2013-12" db="EMBL/GenBank/DDBJ databases">
        <title>Characterization of a SAM-dependent Fluorinase from a Latent Biosynthetic Pathway for Fluoroacetate and 4-Fluorothreonine Formation in the Actinomycetoma Pathogen Nocardia brasiliensis ATCC 700358.</title>
        <authorList>
            <person name="Wang Y."/>
            <person name="Pan H."/>
            <person name="Deng Z."/>
            <person name="Qu X."/>
        </authorList>
    </citation>
    <scope>NUCLEOTIDE SEQUENCE</scope>
    <source>
        <strain evidence="6">ATCC 700358</strain>
    </source>
</reference>
<dbReference type="InterPro" id="IPR049943">
    <property type="entry name" value="Ser_HO-MeTrfase-like"/>
</dbReference>
<sequence>MSQNTFDAQSRHVRRIALPQCGLLMSIVRNCRNAGAVSPADRSEMTELSIDTPLSLTAIRDLVTREEVDNEQVLHLTANETVLSPFAQNVLSTKLANRYLLEHLDMRLDSPSRLNNFLYRGLNRVNAIEQSATQVCRELFGAEYTEFRCLSGLHAMQTTFAALSQPGDKIMRISTKDGGHFLTELMCRSFGRRSTTYAFRDLCTIDIERTREIFERERPSLLYIDAMNYLFPFPLRELKQICGDVPLIFDASHTLGLIAGGQFQDPLAEGADILQANTHKTFFGPQKGLILGKSRSLMERITYTLSNGMVSSQHTASTLALFIALHEMYEDGREYAARVIENARHLAGLLNERGIPVLAADRGFTQNHMFFIDTRPLGAGPMLAKKLLDANISVNRSIAFEHIDTLRLGVQEITRRGYSGADLERIAGWIEHLLLRDANPESVARDVATFVVGRQNIRYCGKSAGPRRAPRGKPSPATPARPRWVNISLTKADNRCAPETVEAVRTLGAAAAVFEHQTDSAGNISVRTNGHTFVSASGSYLKDLASHDFVELVDFADWTLRCEGAGPPSAESYMHYLVRTSVDARYIVHNHYIPGDEIADLDVLVIPPKEYGSVQLAEAVAKAAPRSHIIYIRRHGLVFWSDTLEECTALMAQVASRRI</sequence>
<dbReference type="Gene3D" id="3.40.640.10">
    <property type="entry name" value="Type I PLP-dependent aspartate aminotransferase-like (Major domain)"/>
    <property type="match status" value="1"/>
</dbReference>
<dbReference type="GO" id="GO:0030170">
    <property type="term" value="F:pyridoxal phosphate binding"/>
    <property type="evidence" value="ECO:0007669"/>
    <property type="project" value="TreeGrafter"/>
</dbReference>
<proteinExistence type="inferred from homology"/>
<dbReference type="Pfam" id="PF00464">
    <property type="entry name" value="SHMT"/>
    <property type="match status" value="1"/>
</dbReference>
<dbReference type="SUPFAM" id="SSF53383">
    <property type="entry name" value="PLP-dependent transferases"/>
    <property type="match status" value="1"/>
</dbReference>
<dbReference type="InterPro" id="IPR015421">
    <property type="entry name" value="PyrdxlP-dep_Trfase_major"/>
</dbReference>
<dbReference type="InterPro" id="IPR036409">
    <property type="entry name" value="Aldolase_II/adducin_N_sf"/>
</dbReference>
<dbReference type="InterPro" id="IPR030979">
    <property type="entry name" value="F_threo_transal"/>
</dbReference>
<organism evidence="6">
    <name type="scientific">Nocardia brasiliensis (strain ATCC 700358 / HUJEG-1)</name>
    <dbReference type="NCBI Taxonomy" id="1133849"/>
    <lineage>
        <taxon>Bacteria</taxon>
        <taxon>Bacillati</taxon>
        <taxon>Actinomycetota</taxon>
        <taxon>Actinomycetes</taxon>
        <taxon>Mycobacteriales</taxon>
        <taxon>Nocardiaceae</taxon>
        <taxon>Nocardia</taxon>
    </lineage>
</organism>
<dbReference type="Gene3D" id="3.40.225.10">
    <property type="entry name" value="Class II aldolase/adducin N-terminal domain"/>
    <property type="match status" value="1"/>
</dbReference>
<protein>
    <submittedName>
        <fullName evidence="6">NobM</fullName>
    </submittedName>
</protein>
<dbReference type="InterPro" id="IPR015422">
    <property type="entry name" value="PyrdxlP-dep_Trfase_small"/>
</dbReference>
<evidence type="ECO:0000256" key="1">
    <source>
        <dbReference type="ARBA" id="ARBA00001933"/>
    </source>
</evidence>
<dbReference type="AlphaFoldDB" id="W8JNK9"/>
<accession>W8JNK9</accession>
<dbReference type="InterPro" id="IPR001303">
    <property type="entry name" value="Aldolase_II/adducin_N"/>
</dbReference>
<evidence type="ECO:0000256" key="4">
    <source>
        <dbReference type="SAM" id="MobiDB-lite"/>
    </source>
</evidence>
<comment type="similarity">
    <text evidence="2">Belongs to the SHMT family.</text>
</comment>
<gene>
    <name evidence="6" type="primary">nobM</name>
</gene>
<dbReference type="SUPFAM" id="SSF53639">
    <property type="entry name" value="AraD/HMP-PK domain-like"/>
    <property type="match status" value="1"/>
</dbReference>
<dbReference type="NCBIfam" id="TIGR04506">
    <property type="entry name" value="F_threo_transal"/>
    <property type="match status" value="1"/>
</dbReference>
<feature type="domain" description="Class II aldolase/adducin N-terminal" evidence="5">
    <location>
        <begin position="502"/>
        <end position="659"/>
    </location>
</feature>
<dbReference type="Gene3D" id="3.90.1150.10">
    <property type="entry name" value="Aspartate Aminotransferase, domain 1"/>
    <property type="match status" value="1"/>
</dbReference>
<comment type="cofactor">
    <cofactor evidence="1">
        <name>pyridoxal 5'-phosphate</name>
        <dbReference type="ChEBI" id="CHEBI:597326"/>
    </cofactor>
</comment>
<dbReference type="PANTHER" id="PTHR11680">
    <property type="entry name" value="SERINE HYDROXYMETHYLTRANSFERASE"/>
    <property type="match status" value="1"/>
</dbReference>
<dbReference type="PANTHER" id="PTHR11680:SF35">
    <property type="entry name" value="SERINE HYDROXYMETHYLTRANSFERASE 1"/>
    <property type="match status" value="1"/>
</dbReference>
<evidence type="ECO:0000256" key="2">
    <source>
        <dbReference type="ARBA" id="ARBA00006376"/>
    </source>
</evidence>
<evidence type="ECO:0000313" key="6">
    <source>
        <dbReference type="EMBL" id="AHK61113.1"/>
    </source>
</evidence>
<dbReference type="RefSeq" id="WP_202804860.1">
    <property type="nucleotide sequence ID" value="NC_018681.1"/>
</dbReference>
<dbReference type="InterPro" id="IPR015424">
    <property type="entry name" value="PyrdxlP-dep_Trfase"/>
</dbReference>
<dbReference type="EMBL" id="KF963271">
    <property type="protein sequence ID" value="AHK61113.1"/>
    <property type="molecule type" value="Genomic_DNA"/>
</dbReference>
<name>W8JNK9_NOCB7</name>
<dbReference type="InterPro" id="IPR039429">
    <property type="entry name" value="SHMT-like_dom"/>
</dbReference>